<evidence type="ECO:0000313" key="8">
    <source>
        <dbReference type="Proteomes" id="UP000503336"/>
    </source>
</evidence>
<keyword evidence="2 4" id="KW-0479">Metal-binding</keyword>
<dbReference type="GO" id="GO:0009055">
    <property type="term" value="F:electron transfer activity"/>
    <property type="evidence" value="ECO:0007669"/>
    <property type="project" value="InterPro"/>
</dbReference>
<feature type="signal peptide" evidence="5">
    <location>
        <begin position="1"/>
        <end position="21"/>
    </location>
</feature>
<dbReference type="SUPFAM" id="SSF46626">
    <property type="entry name" value="Cytochrome c"/>
    <property type="match status" value="1"/>
</dbReference>
<accession>A0A7L5BYH8</accession>
<evidence type="ECO:0000256" key="4">
    <source>
        <dbReference type="PROSITE-ProRule" id="PRU00433"/>
    </source>
</evidence>
<dbReference type="Pfam" id="PF00034">
    <property type="entry name" value="Cytochrom_C"/>
    <property type="match status" value="1"/>
</dbReference>
<dbReference type="AlphaFoldDB" id="A0A7L5BYH8"/>
<dbReference type="Proteomes" id="UP000503336">
    <property type="component" value="Chromosome"/>
</dbReference>
<dbReference type="PROSITE" id="PS51007">
    <property type="entry name" value="CYTC"/>
    <property type="match status" value="1"/>
</dbReference>
<evidence type="ECO:0000256" key="1">
    <source>
        <dbReference type="ARBA" id="ARBA00022617"/>
    </source>
</evidence>
<dbReference type="PANTHER" id="PTHR35008:SF4">
    <property type="entry name" value="BLL4482 PROTEIN"/>
    <property type="match status" value="1"/>
</dbReference>
<evidence type="ECO:0000256" key="2">
    <source>
        <dbReference type="ARBA" id="ARBA00022723"/>
    </source>
</evidence>
<dbReference type="InterPro" id="IPR051459">
    <property type="entry name" value="Cytochrome_c-type_DH"/>
</dbReference>
<dbReference type="EMBL" id="CP049056">
    <property type="protein sequence ID" value="QIE54659.1"/>
    <property type="molecule type" value="Genomic_DNA"/>
</dbReference>
<sequence length="163" mass="16747">MAMKQTLTTIIAISVVSAAHAAGGSVERGAYLVSIMDCAGCHSGRAPDGAPDPDAYLAGGALGFELPGLGVFWPPNLTPDVETGLGAWSDEEIVDAIRAGMRPDGRTLAPIMPWESYSVLTDSDAADLVAYLRALPPVRRATPPPVPTGGTAGAPYFAVAMPN</sequence>
<dbReference type="GO" id="GO:0020037">
    <property type="term" value="F:heme binding"/>
    <property type="evidence" value="ECO:0007669"/>
    <property type="project" value="InterPro"/>
</dbReference>
<keyword evidence="3 4" id="KW-0408">Iron</keyword>
<dbReference type="Gene3D" id="1.10.760.10">
    <property type="entry name" value="Cytochrome c-like domain"/>
    <property type="match status" value="1"/>
</dbReference>
<keyword evidence="8" id="KW-1185">Reference proteome</keyword>
<name>A0A7L5BYH8_9RHOB</name>
<organism evidence="7 8">
    <name type="scientific">Pikeienuella piscinae</name>
    <dbReference type="NCBI Taxonomy" id="2748098"/>
    <lineage>
        <taxon>Bacteria</taxon>
        <taxon>Pseudomonadati</taxon>
        <taxon>Pseudomonadota</taxon>
        <taxon>Alphaproteobacteria</taxon>
        <taxon>Rhodobacterales</taxon>
        <taxon>Paracoccaceae</taxon>
        <taxon>Pikeienuella</taxon>
    </lineage>
</organism>
<reference evidence="7 8" key="1">
    <citation type="submission" date="2020-02" db="EMBL/GenBank/DDBJ databases">
        <title>complete genome sequence of Rhodobacteraceae bacterium.</title>
        <authorList>
            <person name="Park J."/>
            <person name="Kim Y.-S."/>
            <person name="Kim K.-H."/>
        </authorList>
    </citation>
    <scope>NUCLEOTIDE SEQUENCE [LARGE SCALE GENOMIC DNA]</scope>
    <source>
        <strain evidence="7 8">RR4-56</strain>
    </source>
</reference>
<dbReference type="KEGG" id="hdh:G5B40_03910"/>
<feature type="chain" id="PRO_5029548754" evidence="5">
    <location>
        <begin position="22"/>
        <end position="163"/>
    </location>
</feature>
<evidence type="ECO:0000256" key="3">
    <source>
        <dbReference type="ARBA" id="ARBA00023004"/>
    </source>
</evidence>
<dbReference type="PANTHER" id="PTHR35008">
    <property type="entry name" value="BLL4482 PROTEIN-RELATED"/>
    <property type="match status" value="1"/>
</dbReference>
<dbReference type="InterPro" id="IPR009056">
    <property type="entry name" value="Cyt_c-like_dom"/>
</dbReference>
<evidence type="ECO:0000256" key="5">
    <source>
        <dbReference type="SAM" id="SignalP"/>
    </source>
</evidence>
<keyword evidence="5" id="KW-0732">Signal</keyword>
<keyword evidence="1 4" id="KW-0349">Heme</keyword>
<dbReference type="InterPro" id="IPR036909">
    <property type="entry name" value="Cyt_c-like_dom_sf"/>
</dbReference>
<protein>
    <submittedName>
        <fullName evidence="7">Cytochrome c</fullName>
    </submittedName>
</protein>
<feature type="domain" description="Cytochrome c" evidence="6">
    <location>
        <begin position="24"/>
        <end position="136"/>
    </location>
</feature>
<evidence type="ECO:0000313" key="7">
    <source>
        <dbReference type="EMBL" id="QIE54659.1"/>
    </source>
</evidence>
<evidence type="ECO:0000259" key="6">
    <source>
        <dbReference type="PROSITE" id="PS51007"/>
    </source>
</evidence>
<gene>
    <name evidence="7" type="ORF">G5B40_03910</name>
</gene>
<proteinExistence type="predicted"/>
<dbReference type="GO" id="GO:0046872">
    <property type="term" value="F:metal ion binding"/>
    <property type="evidence" value="ECO:0007669"/>
    <property type="project" value="UniProtKB-KW"/>
</dbReference>